<evidence type="ECO:0000256" key="1">
    <source>
        <dbReference type="SAM" id="MobiDB-lite"/>
    </source>
</evidence>
<dbReference type="RefSeq" id="WP_075078351.1">
    <property type="nucleotide sequence ID" value="NZ_BDCO01000002.1"/>
</dbReference>
<dbReference type="OrthoDB" id="4217976at2"/>
<dbReference type="Gene3D" id="3.90.176.10">
    <property type="entry name" value="Toxin ADP-ribosyltransferase, Chain A, domain 1"/>
    <property type="match status" value="1"/>
</dbReference>
<dbReference type="InParanoid" id="A0A146G4F7"/>
<accession>A0A146G4F7</accession>
<dbReference type="SUPFAM" id="SSF56399">
    <property type="entry name" value="ADP-ribosylation"/>
    <property type="match status" value="1"/>
</dbReference>
<evidence type="ECO:0000313" key="3">
    <source>
        <dbReference type="Proteomes" id="UP000076023"/>
    </source>
</evidence>
<organism evidence="2 3">
    <name type="scientific">Terrimicrobium sacchariphilum</name>
    <dbReference type="NCBI Taxonomy" id="690879"/>
    <lineage>
        <taxon>Bacteria</taxon>
        <taxon>Pseudomonadati</taxon>
        <taxon>Verrucomicrobiota</taxon>
        <taxon>Terrimicrobiia</taxon>
        <taxon>Terrimicrobiales</taxon>
        <taxon>Terrimicrobiaceae</taxon>
        <taxon>Terrimicrobium</taxon>
    </lineage>
</organism>
<dbReference type="AlphaFoldDB" id="A0A146G4F7"/>
<reference evidence="3" key="1">
    <citation type="journal article" date="2017" name="Genome Announc.">
        <title>Draft Genome Sequence of Terrimicrobium sacchariphilum NM-5T, a Facultative Anaerobic Soil Bacterium of the Class Spartobacteria.</title>
        <authorList>
            <person name="Qiu Y.L."/>
            <person name="Tourlousse D.M."/>
            <person name="Matsuura N."/>
            <person name="Ohashi A."/>
            <person name="Sekiguchi Y."/>
        </authorList>
    </citation>
    <scope>NUCLEOTIDE SEQUENCE [LARGE SCALE GENOMIC DNA]</scope>
    <source>
        <strain evidence="3">NM-5</strain>
    </source>
</reference>
<feature type="region of interest" description="Disordered" evidence="1">
    <location>
        <begin position="1"/>
        <end position="50"/>
    </location>
</feature>
<keyword evidence="3" id="KW-1185">Reference proteome</keyword>
<sequence length="700" mass="77805">MLIETPGSNEPMDEVLPRPFTLETPPPRLDSSPGQPQGAETNLLPTSPSPAGDRWMNIFHGDETWQGRWNPENDVLLSFVDDPESFKMSVGNAHWIADQYGETLDAVGAAYPMAQMLVSQELLGHMDGSDEDVFRAIGDSLVPTLTMEDITGVREQPLSRLESYVPRSIYLSNRVSELEEAISYSDLGRKVFTLSWSGGLPPGVSLSDAEAEQIGRQAWREKRAEEKRRKSFENYDEFQLEKTLFGSMAESSLTMAEGPVFWLDKRLELQPGLGYEGTTADTWMNATLGFFEGQRKLAREYYAVDPEFAESYAGKVAGAVGAAVPQLVAMRVPIAAVVGIGGQSFLHAWEDAENTAMRRGEEFDPNRAYAYATTMAALNTALTFLEFDKVLGPWRKGQSELLGDNLIKLFQSATGAGAVNAVQGGVNDLGATAFGIETRNPFDLERRWDDFTVGTGAGIVLGAGARVALADIPETPTQRPPLKPGITFVDSLGKQEVPILHEDLSVIKKKEEADVSLDAKTLEGTGKLTVEEAVRLVKEHPSHIVTEALTAWFGKAHSRIQSGRLLAYKYVLKSFLNRLPPFQAGDRVLYRGFRFRTEEERSSFLKQFSGAEWLNARPFLSASTDVAVAYEFATYWPYPLLMEIRKSHSARNIEPFSFLDERYAYQKELLFTDDAIFRVLGVVKLEENGRVMYQVIVEEK</sequence>
<dbReference type="Proteomes" id="UP000076023">
    <property type="component" value="Unassembled WGS sequence"/>
</dbReference>
<name>A0A146G4F7_TERSA</name>
<dbReference type="EMBL" id="BDCO01000002">
    <property type="protein sequence ID" value="GAT32520.1"/>
    <property type="molecule type" value="Genomic_DNA"/>
</dbReference>
<feature type="compositionally biased region" description="Polar residues" evidence="1">
    <location>
        <begin position="32"/>
        <end position="46"/>
    </location>
</feature>
<proteinExistence type="predicted"/>
<protein>
    <submittedName>
        <fullName evidence="2">Uncharacterized protein</fullName>
    </submittedName>
</protein>
<dbReference type="STRING" id="690879.TSACC_2919"/>
<comment type="caution">
    <text evidence="2">The sequence shown here is derived from an EMBL/GenBank/DDBJ whole genome shotgun (WGS) entry which is preliminary data.</text>
</comment>
<evidence type="ECO:0000313" key="2">
    <source>
        <dbReference type="EMBL" id="GAT32520.1"/>
    </source>
</evidence>
<gene>
    <name evidence="2" type="ORF">TSACC_2919</name>
</gene>